<evidence type="ECO:0000313" key="1">
    <source>
        <dbReference type="EMBL" id="MBT0652524.1"/>
    </source>
</evidence>
<keyword evidence="2" id="KW-1185">Reference proteome</keyword>
<evidence type="ECO:0000313" key="2">
    <source>
        <dbReference type="Proteomes" id="UP000756860"/>
    </source>
</evidence>
<accession>A0ABS5SAX1</accession>
<comment type="caution">
    <text evidence="1">The sequence shown here is derived from an EMBL/GenBank/DDBJ whole genome shotgun (WGS) entry which is preliminary data.</text>
</comment>
<dbReference type="RefSeq" id="WP_214174463.1">
    <property type="nucleotide sequence ID" value="NZ_JAHCVK010000001.1"/>
</dbReference>
<reference evidence="1 2" key="1">
    <citation type="submission" date="2021-05" db="EMBL/GenBank/DDBJ databases">
        <title>The draft genome of Geobacter luticola JCM 17780.</title>
        <authorList>
            <person name="Xu Z."/>
            <person name="Masuda Y."/>
            <person name="Itoh H."/>
            <person name="Senoo K."/>
        </authorList>
    </citation>
    <scope>NUCLEOTIDE SEQUENCE [LARGE SCALE GENOMIC DNA]</scope>
    <source>
        <strain evidence="1 2">JCM 17780</strain>
    </source>
</reference>
<protein>
    <submittedName>
        <fullName evidence="1">Uncharacterized protein</fullName>
    </submittedName>
</protein>
<name>A0ABS5SAX1_9BACT</name>
<gene>
    <name evidence="1" type="ORF">KI810_05615</name>
</gene>
<sequence>MKRFIIEQSEDEFYSSHSGLALVGLAMNRFTSLASSLAAAVPANDSISHADVIKSYCGILAQAKSDFVAVEQYRTDDFFREALGSAQVLSEGTMRQRMDVHAEAFLPAVNNERPAVNREALIVHR</sequence>
<dbReference type="Proteomes" id="UP000756860">
    <property type="component" value="Unassembled WGS sequence"/>
</dbReference>
<organism evidence="1 2">
    <name type="scientific">Geomobilimonas luticola</name>
    <dbReference type="NCBI Taxonomy" id="1114878"/>
    <lineage>
        <taxon>Bacteria</taxon>
        <taxon>Pseudomonadati</taxon>
        <taxon>Thermodesulfobacteriota</taxon>
        <taxon>Desulfuromonadia</taxon>
        <taxon>Geobacterales</taxon>
        <taxon>Geobacteraceae</taxon>
        <taxon>Geomobilimonas</taxon>
    </lineage>
</organism>
<proteinExistence type="predicted"/>
<dbReference type="EMBL" id="JAHCVK010000001">
    <property type="protein sequence ID" value="MBT0652524.1"/>
    <property type="molecule type" value="Genomic_DNA"/>
</dbReference>